<dbReference type="SUPFAM" id="SSF56112">
    <property type="entry name" value="Protein kinase-like (PK-like)"/>
    <property type="match status" value="1"/>
</dbReference>
<gene>
    <name evidence="3" type="ordered locus">Psed_6675</name>
</gene>
<protein>
    <recommendedName>
        <fullName evidence="5">Integral membrane protein MviN</fullName>
    </recommendedName>
</protein>
<evidence type="ECO:0000313" key="4">
    <source>
        <dbReference type="Proteomes" id="UP000007809"/>
    </source>
</evidence>
<dbReference type="AlphaFoldDB" id="F4CXV7"/>
<feature type="region of interest" description="Disordered" evidence="1">
    <location>
        <begin position="252"/>
        <end position="275"/>
    </location>
</feature>
<keyword evidence="2" id="KW-0812">Transmembrane</keyword>
<feature type="region of interest" description="Disordered" evidence="1">
    <location>
        <begin position="325"/>
        <end position="356"/>
    </location>
</feature>
<evidence type="ECO:0000256" key="2">
    <source>
        <dbReference type="SAM" id="Phobius"/>
    </source>
</evidence>
<dbReference type="STRING" id="675635.Psed_6675"/>
<reference evidence="3 4" key="1">
    <citation type="journal article" date="2011" name="J. Bacteriol.">
        <title>Genome sequence of the 1,4-dioxane-degrading Pseudonocardia dioxanivorans strain CB1190.</title>
        <authorList>
            <person name="Sales C.M."/>
            <person name="Mahendra S."/>
            <person name="Grostern A."/>
            <person name="Parales R.E."/>
            <person name="Goodwin L.A."/>
            <person name="Woyke T."/>
            <person name="Nolan M."/>
            <person name="Lapidus A."/>
            <person name="Chertkov O."/>
            <person name="Ovchinnikova G."/>
            <person name="Sczyrba A."/>
            <person name="Alvarez-Cohen L."/>
        </authorList>
    </citation>
    <scope>NUCLEOTIDE SEQUENCE [LARGE SCALE GENOMIC DNA]</scope>
    <source>
        <strain evidence="4">ATCC 55486 / DSM 44775 / JCM 13855 / CB1190</strain>
    </source>
</reference>
<dbReference type="EMBL" id="CP002593">
    <property type="protein sequence ID" value="AEA28763.1"/>
    <property type="molecule type" value="Genomic_DNA"/>
</dbReference>
<dbReference type="KEGG" id="pdx:Psed_6675"/>
<keyword evidence="2" id="KW-0472">Membrane</keyword>
<dbReference type="RefSeq" id="WP_013678645.1">
    <property type="nucleotide sequence ID" value="NC_015312.1"/>
</dbReference>
<evidence type="ECO:0008006" key="5">
    <source>
        <dbReference type="Google" id="ProtNLM"/>
    </source>
</evidence>
<feature type="transmembrane region" description="Helical" evidence="2">
    <location>
        <begin position="361"/>
        <end position="387"/>
    </location>
</feature>
<proteinExistence type="predicted"/>
<dbReference type="Gene3D" id="1.10.510.10">
    <property type="entry name" value="Transferase(Phosphotransferase) domain 1"/>
    <property type="match status" value="1"/>
</dbReference>
<sequence>MSGQTEEQSASARTVMATVPAQPGRPAAPPPDGQPATDAGTTLAGRYRLTEKLGTEPAAGAEFWLAEDTVLRRDVAVTLLRRLATDPESDDPDGTARAGEMIVRALRTGSFEHRGAARLLDVLAPGGAALPADVLGAAVSEWTGGRSLAEVLADGMLRPMTAARMVEPLADAAAAAHRHGLVLGCDHPQRIRISSDGRAQLTFVLARPDVTPADDVRGLGAVLYALLTGRWALSGADAARAGMEVAERCRPTGSAAATQGKDAELTGPVVPPSDVRPGVPVELDAVAVGALAPDSDGDTTSPKRVRTAAAVHRMLSEVVSEDDKNALFPPVHDGLPPAPGDVWQDSSRARRPPDPDRRRKLMIGLVVLGVGVLVVLGYLGLVLGSVFGDSSGAPKIVVSAPTAPGGGVVAGAAPQQAPPAATSAVAPAGVEVFDTTSDPDNAGRISRVIDGNPTTSWRTYEYRQQFPALKPGVGVMVSFASAVQLSSLSIESPSNGTIVEIRSATSADADLADTVPIARATLQSGVTQVSLAQSQPVQHLLVWITKLGGDGDTHVTEIDEMTFQRAGV</sequence>
<dbReference type="HOGENOM" id="CLU_021353_1_0_11"/>
<dbReference type="Gene3D" id="3.30.200.20">
    <property type="entry name" value="Phosphorylase Kinase, domain 1"/>
    <property type="match status" value="1"/>
</dbReference>
<dbReference type="Proteomes" id="UP000007809">
    <property type="component" value="Chromosome"/>
</dbReference>
<dbReference type="eggNOG" id="COG0515">
    <property type="taxonomic scope" value="Bacteria"/>
</dbReference>
<keyword evidence="2" id="KW-1133">Transmembrane helix</keyword>
<dbReference type="InterPro" id="IPR011009">
    <property type="entry name" value="Kinase-like_dom_sf"/>
</dbReference>
<organism evidence="3 4">
    <name type="scientific">Pseudonocardia dioxanivorans (strain ATCC 55486 / DSM 44775 / JCM 13855 / CB1190)</name>
    <dbReference type="NCBI Taxonomy" id="675635"/>
    <lineage>
        <taxon>Bacteria</taxon>
        <taxon>Bacillati</taxon>
        <taxon>Actinomycetota</taxon>
        <taxon>Actinomycetes</taxon>
        <taxon>Pseudonocardiales</taxon>
        <taxon>Pseudonocardiaceae</taxon>
        <taxon>Pseudonocardia</taxon>
    </lineage>
</organism>
<feature type="region of interest" description="Disordered" evidence="1">
    <location>
        <begin position="1"/>
        <end position="41"/>
    </location>
</feature>
<feature type="compositionally biased region" description="Polar residues" evidence="1">
    <location>
        <begin position="1"/>
        <end position="12"/>
    </location>
</feature>
<evidence type="ECO:0000256" key="1">
    <source>
        <dbReference type="SAM" id="MobiDB-lite"/>
    </source>
</evidence>
<evidence type="ECO:0000313" key="3">
    <source>
        <dbReference type="EMBL" id="AEA28763.1"/>
    </source>
</evidence>
<name>F4CXV7_PSEUX</name>
<dbReference type="OrthoDB" id="9786339at2"/>
<feature type="compositionally biased region" description="Basic and acidic residues" evidence="1">
    <location>
        <begin position="347"/>
        <end position="356"/>
    </location>
</feature>
<keyword evidence="4" id="KW-1185">Reference proteome</keyword>
<accession>F4CXV7</accession>
<dbReference type="CDD" id="cd13973">
    <property type="entry name" value="PK_MviN-like"/>
    <property type="match status" value="1"/>
</dbReference>